<reference evidence="10 11" key="1">
    <citation type="submission" date="2019-09" db="EMBL/GenBank/DDBJ databases">
        <title>Bird 10,000 Genomes (B10K) Project - Family phase.</title>
        <authorList>
            <person name="Zhang G."/>
        </authorList>
    </citation>
    <scope>NUCLEOTIDE SEQUENCE [LARGE SCALE GENOMIC DNA]</scope>
    <source>
        <strain evidence="10">B10K-MSB-42743</strain>
        <tissue evidence="10">Heart</tissue>
    </source>
</reference>
<feature type="non-terminal residue" evidence="10">
    <location>
        <position position="83"/>
    </location>
</feature>
<evidence type="ECO:0000256" key="6">
    <source>
        <dbReference type="ARBA" id="ARBA00022801"/>
    </source>
</evidence>
<keyword evidence="4" id="KW-0479">Metal-binding</keyword>
<dbReference type="AlphaFoldDB" id="A0A7K4KFM9"/>
<dbReference type="Gene3D" id="1.10.10.200">
    <property type="match status" value="1"/>
</dbReference>
<evidence type="ECO:0000313" key="10">
    <source>
        <dbReference type="EMBL" id="NWI15173.1"/>
    </source>
</evidence>
<dbReference type="GO" id="GO:0008270">
    <property type="term" value="F:zinc ion binding"/>
    <property type="evidence" value="ECO:0007669"/>
    <property type="project" value="UniProtKB-KW"/>
</dbReference>
<keyword evidence="5" id="KW-0255">Endonuclease</keyword>
<dbReference type="PROSITE" id="PS50876">
    <property type="entry name" value="ZF_INTEGRASE"/>
    <property type="match status" value="1"/>
</dbReference>
<dbReference type="Proteomes" id="UP000545332">
    <property type="component" value="Unassembled WGS sequence"/>
</dbReference>
<keyword evidence="1" id="KW-0808">Transferase</keyword>
<evidence type="ECO:0000313" key="11">
    <source>
        <dbReference type="Proteomes" id="UP000545332"/>
    </source>
</evidence>
<comment type="caution">
    <text evidence="10">The sequence shown here is derived from an EMBL/GenBank/DDBJ whole genome shotgun (WGS) entry which is preliminary data.</text>
</comment>
<keyword evidence="11" id="KW-1185">Reference proteome</keyword>
<feature type="domain" description="Integrase-type" evidence="9">
    <location>
        <begin position="42"/>
        <end position="83"/>
    </location>
</feature>
<dbReference type="PANTHER" id="PTHR41694:SF3">
    <property type="entry name" value="RNA-DIRECTED DNA POLYMERASE-RELATED"/>
    <property type="match status" value="1"/>
</dbReference>
<dbReference type="InterPro" id="IPR003308">
    <property type="entry name" value="Integrase_Zn-bd_dom_N"/>
</dbReference>
<dbReference type="EMBL" id="VWPX01010890">
    <property type="protein sequence ID" value="NWI15173.1"/>
    <property type="molecule type" value="Genomic_DNA"/>
</dbReference>
<feature type="non-terminal residue" evidence="10">
    <location>
        <position position="1"/>
    </location>
</feature>
<dbReference type="SUPFAM" id="SSF46919">
    <property type="entry name" value="N-terminal Zn binding domain of HIV integrase"/>
    <property type="match status" value="1"/>
</dbReference>
<evidence type="ECO:0000256" key="1">
    <source>
        <dbReference type="ARBA" id="ARBA00022679"/>
    </source>
</evidence>
<gene>
    <name evidence="10" type="primary">Ervk25_1</name>
    <name evidence="10" type="ORF">CRYSOU_R15807</name>
</gene>
<keyword evidence="6" id="KW-0378">Hydrolase</keyword>
<organism evidence="10 11">
    <name type="scientific">Crypturellus soui</name>
    <dbReference type="NCBI Taxonomy" id="458187"/>
    <lineage>
        <taxon>Eukaryota</taxon>
        <taxon>Metazoa</taxon>
        <taxon>Chordata</taxon>
        <taxon>Craniata</taxon>
        <taxon>Vertebrata</taxon>
        <taxon>Euteleostomi</taxon>
        <taxon>Archelosauria</taxon>
        <taxon>Archosauria</taxon>
        <taxon>Dinosauria</taxon>
        <taxon>Saurischia</taxon>
        <taxon>Theropoda</taxon>
        <taxon>Coelurosauria</taxon>
        <taxon>Aves</taxon>
        <taxon>Palaeognathae</taxon>
        <taxon>Tinamiformes</taxon>
        <taxon>Tinamidae</taxon>
        <taxon>Crypturellus</taxon>
    </lineage>
</organism>
<protein>
    <submittedName>
        <fullName evidence="10">POK25 protein</fullName>
    </submittedName>
</protein>
<dbReference type="GO" id="GO:0003964">
    <property type="term" value="F:RNA-directed DNA polymerase activity"/>
    <property type="evidence" value="ECO:0007669"/>
    <property type="project" value="UniProtKB-KW"/>
</dbReference>
<keyword evidence="7" id="KW-0695">RNA-directed DNA polymerase</keyword>
<evidence type="ECO:0000259" key="9">
    <source>
        <dbReference type="PROSITE" id="PS50876"/>
    </source>
</evidence>
<evidence type="ECO:0000256" key="3">
    <source>
        <dbReference type="ARBA" id="ARBA00022722"/>
    </source>
</evidence>
<evidence type="ECO:0000256" key="5">
    <source>
        <dbReference type="ARBA" id="ARBA00022759"/>
    </source>
</evidence>
<keyword evidence="2" id="KW-0548">Nucleotidyltransferase</keyword>
<dbReference type="InterPro" id="IPR017856">
    <property type="entry name" value="Integrase-like_N"/>
</dbReference>
<name>A0A7K4KFM9_9AVES</name>
<dbReference type="Pfam" id="PF02022">
    <property type="entry name" value="Integrase_Zn"/>
    <property type="match status" value="1"/>
</dbReference>
<keyword evidence="8" id="KW-0863">Zinc-finger</keyword>
<accession>A0A7K4KFM9</accession>
<keyword evidence="8" id="KW-0862">Zinc</keyword>
<dbReference type="PANTHER" id="PTHR41694">
    <property type="entry name" value="ENDOGENOUS RETROVIRUS GROUP K MEMBER POL PROTEIN"/>
    <property type="match status" value="1"/>
</dbReference>
<dbReference type="GO" id="GO:0004519">
    <property type="term" value="F:endonuclease activity"/>
    <property type="evidence" value="ECO:0007669"/>
    <property type="project" value="UniProtKB-KW"/>
</dbReference>
<dbReference type="GO" id="GO:0016787">
    <property type="term" value="F:hydrolase activity"/>
    <property type="evidence" value="ECO:0007669"/>
    <property type="project" value="UniProtKB-KW"/>
</dbReference>
<evidence type="ECO:0000256" key="8">
    <source>
        <dbReference type="PROSITE-ProRule" id="PRU00450"/>
    </source>
</evidence>
<evidence type="ECO:0000256" key="4">
    <source>
        <dbReference type="ARBA" id="ARBA00022723"/>
    </source>
</evidence>
<keyword evidence="3" id="KW-0540">Nuclease</keyword>
<evidence type="ECO:0000256" key="2">
    <source>
        <dbReference type="ARBA" id="ARBA00022695"/>
    </source>
</evidence>
<proteinExistence type="predicted"/>
<dbReference type="OrthoDB" id="9339466at2759"/>
<dbReference type="GO" id="GO:0035613">
    <property type="term" value="F:RNA stem-loop binding"/>
    <property type="evidence" value="ECO:0007669"/>
    <property type="project" value="TreeGrafter"/>
</dbReference>
<evidence type="ECO:0000256" key="7">
    <source>
        <dbReference type="ARBA" id="ARBA00022918"/>
    </source>
</evidence>
<sequence>MGAMQPGMPNPALFPENWPLLVIDLKDCFSISNCTQMTLTLPLVNLARIAHQNFHQNAKGLVRQFGFTLSEAQGIMRSCPQCS</sequence>